<evidence type="ECO:0008006" key="3">
    <source>
        <dbReference type="Google" id="ProtNLM"/>
    </source>
</evidence>
<sequence>MKADELVMIHCIFNRKIHGCMAYVHSFDKTNDLANVRLLKDAAGVTVPLHIEMTLHKRYLKQIDTQMDYRHVIDLALATNDREWFDELVGRERLESNNR</sequence>
<protein>
    <recommendedName>
        <fullName evidence="3">IDEAL domain-containing protein</fullName>
    </recommendedName>
</protein>
<dbReference type="Proteomes" id="UP001284771">
    <property type="component" value="Unassembled WGS sequence"/>
</dbReference>
<evidence type="ECO:0000313" key="2">
    <source>
        <dbReference type="Proteomes" id="UP001284771"/>
    </source>
</evidence>
<name>A0ABU4J276_9BACI</name>
<comment type="caution">
    <text evidence="1">The sequence shown here is derived from an EMBL/GenBank/DDBJ whole genome shotgun (WGS) entry which is preliminary data.</text>
</comment>
<gene>
    <name evidence="1" type="ORF">RIB56_03010</name>
</gene>
<organism evidence="1 2">
    <name type="scientific">Priestia flexa</name>
    <dbReference type="NCBI Taxonomy" id="86664"/>
    <lineage>
        <taxon>Bacteria</taxon>
        <taxon>Bacillati</taxon>
        <taxon>Bacillota</taxon>
        <taxon>Bacilli</taxon>
        <taxon>Bacillales</taxon>
        <taxon>Bacillaceae</taxon>
        <taxon>Priestia</taxon>
    </lineage>
</organism>
<accession>A0ABU4J276</accession>
<keyword evidence="2" id="KW-1185">Reference proteome</keyword>
<dbReference type="EMBL" id="JAWUZT010000005">
    <property type="protein sequence ID" value="MDW8515089.1"/>
    <property type="molecule type" value="Genomic_DNA"/>
</dbReference>
<reference evidence="2" key="1">
    <citation type="submission" date="2023-07" db="EMBL/GenBank/DDBJ databases">
        <title>Draft genomic sequences of Priestia flexa CCM isolated from the soil of an abandoned mine contaminated by free cyanide in the high Andean zone of Tacna, Peru.</title>
        <authorList>
            <person name="Caceda Quiroz C.J."/>
            <person name="Maraza Chooque G.J."/>
            <person name="Fora Quispe G.L."/>
            <person name="Carpio Mamani M."/>
        </authorList>
    </citation>
    <scope>NUCLEOTIDE SEQUENCE [LARGE SCALE GENOMIC DNA]</scope>
    <source>
        <strain evidence="2">CCM</strain>
    </source>
</reference>
<evidence type="ECO:0000313" key="1">
    <source>
        <dbReference type="EMBL" id="MDW8515089.1"/>
    </source>
</evidence>
<proteinExistence type="predicted"/>
<dbReference type="RefSeq" id="WP_318757184.1">
    <property type="nucleotide sequence ID" value="NZ_JAWUZT010000005.1"/>
</dbReference>